<comment type="caution">
    <text evidence="1">The sequence shown here is derived from an EMBL/GenBank/DDBJ whole genome shotgun (WGS) entry which is preliminary data.</text>
</comment>
<sequence length="288" mass="33084">ACHTHTYSDAKYALNTGVRNTVCFDLHPDISVWKIINGLMVLELSLDSASHAGITAKLRECFIMPLNMTKSDYGTYHVVVGNHRIGKTTIVQKCAKKVGKGVIYVDVPPVLNKFVENFANSIGFHEHCSFIELFWQKFLGISNSTPQFPFLRVLNAFEREVKNYKANNDGKPPMLILDNISDRIKDLKTYGYWIKEGMTLKDKKVHKIVFYSIENNFHQAQIMKSEVNHAIGNVIVEKLVKNEKIEYDEFIKLVNNKEIADKLIQANVFSYNLENNFITFQSRIKKFL</sequence>
<evidence type="ECO:0000313" key="1">
    <source>
        <dbReference type="EMBL" id="CAI2191628.1"/>
    </source>
</evidence>
<dbReference type="Gene3D" id="3.40.50.300">
    <property type="entry name" value="P-loop containing nucleotide triphosphate hydrolases"/>
    <property type="match status" value="1"/>
</dbReference>
<gene>
    <name evidence="1" type="ORF">FWILDA_LOCUS15166</name>
</gene>
<accession>A0A9W4T3X5</accession>
<reference evidence="1" key="1">
    <citation type="submission" date="2022-08" db="EMBL/GenBank/DDBJ databases">
        <authorList>
            <person name="Kallberg Y."/>
            <person name="Tangrot J."/>
            <person name="Rosling A."/>
        </authorList>
    </citation>
    <scope>NUCLEOTIDE SEQUENCE</scope>
    <source>
        <strain evidence="1">Wild A</strain>
    </source>
</reference>
<evidence type="ECO:0000313" key="2">
    <source>
        <dbReference type="Proteomes" id="UP001153678"/>
    </source>
</evidence>
<dbReference type="AlphaFoldDB" id="A0A9W4T3X5"/>
<dbReference type="InterPro" id="IPR027417">
    <property type="entry name" value="P-loop_NTPase"/>
</dbReference>
<dbReference type="SUPFAM" id="SSF52540">
    <property type="entry name" value="P-loop containing nucleoside triphosphate hydrolases"/>
    <property type="match status" value="1"/>
</dbReference>
<proteinExistence type="predicted"/>
<organism evidence="1 2">
    <name type="scientific">Funneliformis geosporum</name>
    <dbReference type="NCBI Taxonomy" id="1117311"/>
    <lineage>
        <taxon>Eukaryota</taxon>
        <taxon>Fungi</taxon>
        <taxon>Fungi incertae sedis</taxon>
        <taxon>Mucoromycota</taxon>
        <taxon>Glomeromycotina</taxon>
        <taxon>Glomeromycetes</taxon>
        <taxon>Glomerales</taxon>
        <taxon>Glomeraceae</taxon>
        <taxon>Funneliformis</taxon>
    </lineage>
</organism>
<name>A0A9W4T3X5_9GLOM</name>
<feature type="non-terminal residue" evidence="1">
    <location>
        <position position="1"/>
    </location>
</feature>
<dbReference type="EMBL" id="CAMKVN010007573">
    <property type="protein sequence ID" value="CAI2191628.1"/>
    <property type="molecule type" value="Genomic_DNA"/>
</dbReference>
<keyword evidence="2" id="KW-1185">Reference proteome</keyword>
<dbReference type="OrthoDB" id="511599at2759"/>
<protein>
    <submittedName>
        <fullName evidence="1">7917_t:CDS:1</fullName>
    </submittedName>
</protein>
<dbReference type="Proteomes" id="UP001153678">
    <property type="component" value="Unassembled WGS sequence"/>
</dbReference>